<dbReference type="Proteomes" id="UP000184533">
    <property type="component" value="Unassembled WGS sequence"/>
</dbReference>
<evidence type="ECO:0000313" key="14">
    <source>
        <dbReference type="EMBL" id="SHF68782.1"/>
    </source>
</evidence>
<evidence type="ECO:0000256" key="10">
    <source>
        <dbReference type="RuleBase" id="RU362068"/>
    </source>
</evidence>
<dbReference type="SUPFAM" id="SSF51735">
    <property type="entry name" value="NAD(P)-binding Rossmann-fold domains"/>
    <property type="match status" value="1"/>
</dbReference>
<dbReference type="UniPathway" id="UPA00028">
    <property type="reaction ID" value="UER00004"/>
</dbReference>
<dbReference type="GO" id="GO:0008677">
    <property type="term" value="F:2-dehydropantoate 2-reductase activity"/>
    <property type="evidence" value="ECO:0007669"/>
    <property type="project" value="UniProtKB-EC"/>
</dbReference>
<dbReference type="InterPro" id="IPR036291">
    <property type="entry name" value="NAD(P)-bd_dom_sf"/>
</dbReference>
<dbReference type="Gene3D" id="1.10.1040.10">
    <property type="entry name" value="N-(1-d-carboxylethyl)-l-norvaline Dehydrogenase, domain 2"/>
    <property type="match status" value="1"/>
</dbReference>
<dbReference type="SUPFAM" id="SSF48179">
    <property type="entry name" value="6-phosphogluconate dehydrogenase C-terminal domain-like"/>
    <property type="match status" value="1"/>
</dbReference>
<dbReference type="OrthoDB" id="9796561at2"/>
<evidence type="ECO:0000313" key="13">
    <source>
        <dbReference type="EMBL" id="KKB85915.1"/>
    </source>
</evidence>
<dbReference type="AlphaFoldDB" id="A0A0F5LU56"/>
<accession>A0A0F5LU56</accession>
<dbReference type="NCBIfam" id="TIGR00745">
    <property type="entry name" value="apbA_panE"/>
    <property type="match status" value="1"/>
</dbReference>
<evidence type="ECO:0000313" key="16">
    <source>
        <dbReference type="Proteomes" id="UP000184533"/>
    </source>
</evidence>
<proteinExistence type="inferred from homology"/>
<gene>
    <name evidence="14" type="ORF">SAMN02745223_03330</name>
    <name evidence="13" type="ORF">VW29_05340</name>
</gene>
<evidence type="ECO:0000313" key="15">
    <source>
        <dbReference type="Proteomes" id="UP000033608"/>
    </source>
</evidence>
<dbReference type="GO" id="GO:0005737">
    <property type="term" value="C:cytoplasm"/>
    <property type="evidence" value="ECO:0007669"/>
    <property type="project" value="TreeGrafter"/>
</dbReference>
<evidence type="ECO:0000256" key="4">
    <source>
        <dbReference type="ARBA" id="ARBA00019465"/>
    </source>
</evidence>
<protein>
    <recommendedName>
        <fullName evidence="4 10">2-dehydropantoate 2-reductase</fullName>
        <ecNumber evidence="3 10">1.1.1.169</ecNumber>
    </recommendedName>
    <alternativeName>
        <fullName evidence="8 10">Ketopantoate reductase</fullName>
    </alternativeName>
</protein>
<comment type="similarity">
    <text evidence="2 10">Belongs to the ketopantoate reductase family.</text>
</comment>
<evidence type="ECO:0000256" key="3">
    <source>
        <dbReference type="ARBA" id="ARBA00013014"/>
    </source>
</evidence>
<dbReference type="GO" id="GO:0015940">
    <property type="term" value="P:pantothenate biosynthetic process"/>
    <property type="evidence" value="ECO:0007669"/>
    <property type="project" value="UniProtKB-UniPathway"/>
</dbReference>
<dbReference type="NCBIfam" id="NF005091">
    <property type="entry name" value="PRK06522.2-2"/>
    <property type="match status" value="1"/>
</dbReference>
<feature type="domain" description="Ketopantoate reductase N-terminal" evidence="11">
    <location>
        <begin position="3"/>
        <end position="141"/>
    </location>
</feature>
<dbReference type="Proteomes" id="UP000033608">
    <property type="component" value="Unassembled WGS sequence"/>
</dbReference>
<name>A0A0F5LU56_9HYPH</name>
<keyword evidence="15" id="KW-1185">Reference proteome</keyword>
<dbReference type="PANTHER" id="PTHR21708:SF26">
    <property type="entry name" value="2-DEHYDROPANTOATE 2-REDUCTASE"/>
    <property type="match status" value="1"/>
</dbReference>
<dbReference type="STRING" id="1121477.SAMN02745223_03330"/>
<dbReference type="RefSeq" id="WP_046134270.1">
    <property type="nucleotide sequence ID" value="NZ_FQVC01000011.1"/>
</dbReference>
<keyword evidence="5 10" id="KW-0566">Pantothenate biosynthesis</keyword>
<dbReference type="InterPro" id="IPR013332">
    <property type="entry name" value="KPR_N"/>
</dbReference>
<dbReference type="PATRIC" id="fig|1121477.3.peg.2153"/>
<evidence type="ECO:0000256" key="7">
    <source>
        <dbReference type="ARBA" id="ARBA00023002"/>
    </source>
</evidence>
<dbReference type="InterPro" id="IPR008927">
    <property type="entry name" value="6-PGluconate_DH-like_C_sf"/>
</dbReference>
<dbReference type="InterPro" id="IPR013328">
    <property type="entry name" value="6PGD_dom2"/>
</dbReference>
<keyword evidence="6 10" id="KW-0521">NADP</keyword>
<keyword evidence="7 10" id="KW-0560">Oxidoreductase</keyword>
<evidence type="ECO:0000256" key="1">
    <source>
        <dbReference type="ARBA" id="ARBA00004994"/>
    </source>
</evidence>
<feature type="domain" description="Ketopantoate reductase C-terminal" evidence="12">
    <location>
        <begin position="166"/>
        <end position="286"/>
    </location>
</feature>
<dbReference type="EMBL" id="LAJF01000044">
    <property type="protein sequence ID" value="KKB85915.1"/>
    <property type="molecule type" value="Genomic_DNA"/>
</dbReference>
<sequence>MNIAIIGPGAIGGTMAAWLGQNPDHAVTVCARSPLDSISLQTPDGTLTATPTVLTDPADAIPLDWVLVTIKTYDIASAQTWLDRLVGPQTRVAVLQNGVEHIQRFAHLLPAERIVPVVVDFPASRLSPGRYAQGLYGSMAVPVGRNGDDFVALFAGCRIAIASDADFQSRAWAKLCLNCAGAVPTLTQRGTGAVWTPELEALIRALVEECAAVARAEGATIAQSVIESVVDAARNAPPTSSNSMQADRLAGRAMEIEARNGVIVRLGARHGIATPMNALMVTLLNASGSPWVQT</sequence>
<dbReference type="InterPro" id="IPR003710">
    <property type="entry name" value="ApbA"/>
</dbReference>
<dbReference type="Pfam" id="PF02558">
    <property type="entry name" value="ApbA"/>
    <property type="match status" value="1"/>
</dbReference>
<dbReference type="Gene3D" id="3.40.50.720">
    <property type="entry name" value="NAD(P)-binding Rossmann-like Domain"/>
    <property type="match status" value="1"/>
</dbReference>
<evidence type="ECO:0000256" key="9">
    <source>
        <dbReference type="ARBA" id="ARBA00048793"/>
    </source>
</evidence>
<evidence type="ECO:0000259" key="11">
    <source>
        <dbReference type="Pfam" id="PF02558"/>
    </source>
</evidence>
<dbReference type="PANTHER" id="PTHR21708">
    <property type="entry name" value="PROBABLE 2-DEHYDROPANTOATE 2-REDUCTASE"/>
    <property type="match status" value="1"/>
</dbReference>
<comment type="function">
    <text evidence="10">Catalyzes the NADPH-dependent reduction of ketopantoate into pantoic acid.</text>
</comment>
<dbReference type="InterPro" id="IPR013752">
    <property type="entry name" value="KPA_reductase"/>
</dbReference>
<comment type="catalytic activity">
    <reaction evidence="9 10">
        <text>(R)-pantoate + NADP(+) = 2-dehydropantoate + NADPH + H(+)</text>
        <dbReference type="Rhea" id="RHEA:16233"/>
        <dbReference type="ChEBI" id="CHEBI:11561"/>
        <dbReference type="ChEBI" id="CHEBI:15378"/>
        <dbReference type="ChEBI" id="CHEBI:15980"/>
        <dbReference type="ChEBI" id="CHEBI:57783"/>
        <dbReference type="ChEBI" id="CHEBI:58349"/>
        <dbReference type="EC" id="1.1.1.169"/>
    </reaction>
</comment>
<reference evidence="14 16" key="2">
    <citation type="submission" date="2016-11" db="EMBL/GenBank/DDBJ databases">
        <authorList>
            <person name="Jaros S."/>
            <person name="Januszkiewicz K."/>
            <person name="Wedrychowicz H."/>
        </authorList>
    </citation>
    <scope>NUCLEOTIDE SEQUENCE [LARGE SCALE GENOMIC DNA]</scope>
    <source>
        <strain evidence="14 16">DSM 17137</strain>
    </source>
</reference>
<evidence type="ECO:0000256" key="8">
    <source>
        <dbReference type="ARBA" id="ARBA00032024"/>
    </source>
</evidence>
<evidence type="ECO:0000259" key="12">
    <source>
        <dbReference type="Pfam" id="PF08546"/>
    </source>
</evidence>
<reference evidence="13 15" key="1">
    <citation type="submission" date="2015-03" db="EMBL/GenBank/DDBJ databases">
        <authorList>
            <person name="Hassan Y.I."/>
            <person name="Lepp D."/>
            <person name="Zhou T."/>
        </authorList>
    </citation>
    <scope>NUCLEOTIDE SEQUENCE [LARGE SCALE GENOMIC DNA]</scope>
    <source>
        <strain evidence="13 15">DSM 17137</strain>
    </source>
</reference>
<comment type="pathway">
    <text evidence="1 10">Cofactor biosynthesis; (R)-pantothenate biosynthesis; (R)-pantoate from 3-methyl-2-oxobutanoate: step 2/2.</text>
</comment>
<evidence type="ECO:0000256" key="5">
    <source>
        <dbReference type="ARBA" id="ARBA00022655"/>
    </source>
</evidence>
<dbReference type="EMBL" id="FQVC01000011">
    <property type="protein sequence ID" value="SHF68782.1"/>
    <property type="molecule type" value="Genomic_DNA"/>
</dbReference>
<evidence type="ECO:0000256" key="2">
    <source>
        <dbReference type="ARBA" id="ARBA00007870"/>
    </source>
</evidence>
<dbReference type="InterPro" id="IPR051402">
    <property type="entry name" value="KPR-Related"/>
</dbReference>
<evidence type="ECO:0000256" key="6">
    <source>
        <dbReference type="ARBA" id="ARBA00022857"/>
    </source>
</evidence>
<dbReference type="Pfam" id="PF08546">
    <property type="entry name" value="ApbA_C"/>
    <property type="match status" value="1"/>
</dbReference>
<dbReference type="EC" id="1.1.1.169" evidence="3 10"/>
<organism evidence="13 15">
    <name type="scientific">Devosia limi DSM 17137</name>
    <dbReference type="NCBI Taxonomy" id="1121477"/>
    <lineage>
        <taxon>Bacteria</taxon>
        <taxon>Pseudomonadati</taxon>
        <taxon>Pseudomonadota</taxon>
        <taxon>Alphaproteobacteria</taxon>
        <taxon>Hyphomicrobiales</taxon>
        <taxon>Devosiaceae</taxon>
        <taxon>Devosia</taxon>
    </lineage>
</organism>